<evidence type="ECO:0000313" key="6">
    <source>
        <dbReference type="EMBL" id="WMD21229.1"/>
    </source>
</evidence>
<accession>A0ABY9M3R2</accession>
<feature type="domain" description="Type VI secretion system IcmF C-terminal" evidence="3">
    <location>
        <begin position="1094"/>
        <end position="1198"/>
    </location>
</feature>
<evidence type="ECO:0000259" key="4">
    <source>
        <dbReference type="Pfam" id="PF06761"/>
    </source>
</evidence>
<dbReference type="EMBL" id="CP132976">
    <property type="protein sequence ID" value="WMD21229.1"/>
    <property type="molecule type" value="Genomic_DNA"/>
</dbReference>
<feature type="transmembrane region" description="Helical" evidence="2">
    <location>
        <begin position="21"/>
        <end position="41"/>
    </location>
</feature>
<evidence type="ECO:0000313" key="7">
    <source>
        <dbReference type="Proteomes" id="UP001234798"/>
    </source>
</evidence>
<feature type="region of interest" description="Disordered" evidence="1">
    <location>
        <begin position="1224"/>
        <end position="1292"/>
    </location>
</feature>
<dbReference type="Pfam" id="PF06744">
    <property type="entry name" value="IcmF_C"/>
    <property type="match status" value="1"/>
</dbReference>
<feature type="compositionally biased region" description="Low complexity" evidence="1">
    <location>
        <begin position="1225"/>
        <end position="1236"/>
    </location>
</feature>
<dbReference type="Proteomes" id="UP001234798">
    <property type="component" value="Chromosome"/>
</dbReference>
<dbReference type="PANTHER" id="PTHR36153">
    <property type="entry name" value="INNER MEMBRANE PROTEIN-RELATED"/>
    <property type="match status" value="1"/>
</dbReference>
<dbReference type="SUPFAM" id="SSF52540">
    <property type="entry name" value="P-loop containing nucleoside triphosphate hydrolases"/>
    <property type="match status" value="1"/>
</dbReference>
<keyword evidence="2" id="KW-1133">Transmembrane helix</keyword>
<dbReference type="InterPro" id="IPR027417">
    <property type="entry name" value="P-loop_NTPase"/>
</dbReference>
<feature type="domain" description="IcmF-related" evidence="4">
    <location>
        <begin position="548"/>
        <end position="853"/>
    </location>
</feature>
<reference evidence="6 7" key="1">
    <citation type="submission" date="2023-08" db="EMBL/GenBank/DDBJ databases">
        <title>Achromobacter seleniivolatilans sp. nov., isolated from seleniferous soil.</title>
        <authorList>
            <person name="Zhang S."/>
            <person name="Li K."/>
            <person name="Peng J."/>
            <person name="Zhao Q."/>
            <person name="Wang H."/>
            <person name="Guo Y."/>
        </authorList>
    </citation>
    <scope>NUCLEOTIDE SEQUENCE [LARGE SCALE GENOMIC DNA]</scope>
    <source>
        <strain evidence="6 7">R39</strain>
    </source>
</reference>
<name>A0ABY9M3R2_9BURK</name>
<dbReference type="InterPro" id="IPR010623">
    <property type="entry name" value="IcmF_C"/>
</dbReference>
<feature type="compositionally biased region" description="Low complexity" evidence="1">
    <location>
        <begin position="213"/>
        <end position="228"/>
    </location>
</feature>
<dbReference type="InterPro" id="IPR017731">
    <property type="entry name" value="TssM1-like"/>
</dbReference>
<evidence type="ECO:0000259" key="5">
    <source>
        <dbReference type="Pfam" id="PF14331"/>
    </source>
</evidence>
<evidence type="ECO:0000256" key="2">
    <source>
        <dbReference type="SAM" id="Phobius"/>
    </source>
</evidence>
<feature type="region of interest" description="Disordered" evidence="1">
    <location>
        <begin position="194"/>
        <end position="234"/>
    </location>
</feature>
<keyword evidence="7" id="KW-1185">Reference proteome</keyword>
<feature type="domain" description="Type VI secretion system component TssM1 N-terminal" evidence="5">
    <location>
        <begin position="241"/>
        <end position="498"/>
    </location>
</feature>
<organism evidence="6 7">
    <name type="scientific">Achromobacter seleniivolatilans</name>
    <dbReference type="NCBI Taxonomy" id="3047478"/>
    <lineage>
        <taxon>Bacteria</taxon>
        <taxon>Pseudomonadati</taxon>
        <taxon>Pseudomonadota</taxon>
        <taxon>Betaproteobacteria</taxon>
        <taxon>Burkholderiales</taxon>
        <taxon>Alcaligenaceae</taxon>
        <taxon>Achromobacter</taxon>
    </lineage>
</organism>
<evidence type="ECO:0000259" key="3">
    <source>
        <dbReference type="Pfam" id="PF06744"/>
    </source>
</evidence>
<evidence type="ECO:0000256" key="1">
    <source>
        <dbReference type="SAM" id="MobiDB-lite"/>
    </source>
</evidence>
<dbReference type="InterPro" id="IPR025743">
    <property type="entry name" value="TssM1_N"/>
</dbReference>
<feature type="compositionally biased region" description="Basic and acidic residues" evidence="1">
    <location>
        <begin position="1257"/>
        <end position="1266"/>
    </location>
</feature>
<dbReference type="RefSeq" id="WP_306944894.1">
    <property type="nucleotide sequence ID" value="NZ_CP132976.1"/>
</dbReference>
<protein>
    <submittedName>
        <fullName evidence="6">Type VI secretion system membrane subunit TssM</fullName>
    </submittedName>
</protein>
<feature type="transmembrane region" description="Helical" evidence="2">
    <location>
        <begin position="492"/>
        <end position="513"/>
    </location>
</feature>
<proteinExistence type="predicted"/>
<dbReference type="PANTHER" id="PTHR36153:SF5">
    <property type="entry name" value="EXPORTED PROTEIN"/>
    <property type="match status" value="1"/>
</dbReference>
<dbReference type="InterPro" id="IPR009612">
    <property type="entry name" value="IcmF-rel"/>
</dbReference>
<dbReference type="Pfam" id="PF14331">
    <property type="entry name" value="IcmF-related_N"/>
    <property type="match status" value="1"/>
</dbReference>
<gene>
    <name evidence="6" type="primary">tssM</name>
    <name evidence="6" type="ORF">RAS12_02340</name>
</gene>
<keyword evidence="2" id="KW-0472">Membrane</keyword>
<keyword evidence="2" id="KW-0812">Transmembrane</keyword>
<dbReference type="InterPro" id="IPR053156">
    <property type="entry name" value="T6SS_TssM-like"/>
</dbReference>
<feature type="compositionally biased region" description="Pro residues" evidence="1">
    <location>
        <begin position="1237"/>
        <end position="1248"/>
    </location>
</feature>
<feature type="transmembrane region" description="Helical" evidence="2">
    <location>
        <begin position="56"/>
        <end position="76"/>
    </location>
</feature>
<dbReference type="Pfam" id="PF06761">
    <property type="entry name" value="IcmF-related"/>
    <property type="match status" value="1"/>
</dbReference>
<dbReference type="NCBIfam" id="TIGR03348">
    <property type="entry name" value="VI_IcmF"/>
    <property type="match status" value="1"/>
</dbReference>
<sequence>MKNIWSYLKRYGKPVLGRFKSSMPILLALAIVFLLIGIWWLGPHWTWREHRPLADLSMRVLCTLVLLMIPLLAWGWTLRRRNRRLESESSAATMRQEDPTLRYVQAQERALDQSLAVLRANLHGRNALYELPWYLVLGQENSGKTSFINRSNQSFSLTGEVKAGARRGYADPDLAYVIDWWMGDQAVLIDPPGEIISQNESDPNPEPAITNETASATSAPASTPASTPAPAPRITLPPGTHARLWVSLIDWLGRNRSRRPLNGVVLMVDLVTLLNQKASDRKALAILLRTRLAELSRHLGTRPPLYVVLSKFDLLTGFEPFFARLPRSVREDIFGFTFTLDSVHDYDAWLQELAGRYDGFIGRLNEQIFDALGEASSQDAREALFSLVRQLAGMRPVLLGFLADVLGSDRYITPALPRGVYFSSVYQQGLLCDAFINAASQSYGLSEPLAEAQPSGRSVVYFAQQLFQRVIYPEAGLAGDNLKVLADKRRTLMVGFGVAALGTLLLVGGWYHYFGVNRQIAVSVLDKSREFGAHRIDSGTDPTGHNLLKPLDQIRSAVALVGDYRKAWPVVSDMGLYQGRKIGPKVDEAYLQLLSKRFLPELAGGVMNAINSAPSGSNQQLAALRVYRMIEDRPNRRSPIVEDWMTQQWQAAFPGNGPVQSGLMRHLEYAMQYADAELPQNRARVAEVQQRLRQIPMSQRVYMTMREHAGKILHTSLDLRNEVGPAFDIVYKDPAAPDAPAGGSTRIDALLTAAGYHGYFAPHGKDFTDLAMIDQWTLGERKRIDYSEADKQVLAERIRAIYSSDYIDNWQRGLSRLEVVDFDDLGQAVDVLAAVTSPAAPLRRLVETVRDNTVLSPPLPAVATTSAQGTDPAPSAITAAGANGPHVADIARPFAPLAELLAGKGDKPSYMDESMAAIARVYDTMKGVQDSPEPGKAALAIVMDRFALKGTDHIANLQRVAAGLPEPLNRHVKKLAEESSQVLLIEALKELERRWEVDVYRYYNERLASRYPFNPASRNDASLEDFTILFGPQGRLAQFKDQYLRLFFDENLEALYSERRGGYLVRMDVLNQLLAADRIRDAFFNSRGALGVQFSIQPLGLTSTRRSSVLSVEGQLIAYSHGPSNSIGLIWPNNLGDSTESRITLVGSGGTSSGLVYRGSWSMFRLLSQARLDSATAQSVDLSFSAADGAMRYRITAEKSNNPFTQASFDGFDLPKTLLAEEQKAAPVKPAPKTAPVKPPPKGPPAKPAPQAGPKGSPKDSPKDSPKGTQPAKAAAQPTSGMPRQIAAMPSP</sequence>